<evidence type="ECO:0000259" key="1">
    <source>
        <dbReference type="Pfam" id="PF05134"/>
    </source>
</evidence>
<dbReference type="InterPro" id="IPR007812">
    <property type="entry name" value="T2SS_protein-GspL"/>
</dbReference>
<dbReference type="NCBIfam" id="TIGR01709">
    <property type="entry name" value="typeII_sec_gspL"/>
    <property type="match status" value="1"/>
</dbReference>
<name>N6Z5D1_9RHOO</name>
<sequence length="373" mass="39939">ADWVLLDAARRPLDRGRSDPRHWPAAERHELVLAGSRVLWLELELPPAPKREQPQLIRYTLESHLARDPDQQHLTVSGRDPASARVGVFVVARSELATLVAACKALGRPLDALRSVLQLAPPAPAQWTLAVLPGATAVLRTSPHAGMALDADSADTLVEWLTLQLDATSAEARPVRLELRAAAGASPGEAAALAARSGLEVEDGPALDWWRLAPDAANLLHGEFAPAHGGDGWWPRLRKPAILAAGAAGVWLLAQAALVWVDGREERALRERGERLAAEALPGQPLLEPRMQLRRAHERALQAHGQLAAGDLLSLLDAALEAGAPRPQALRYEEGRLTLELAGAPPAELLARLDARGLAARAEGSRLILAARP</sequence>
<dbReference type="EMBL" id="AMXF01000458">
    <property type="protein sequence ID" value="ENO89772.1"/>
    <property type="molecule type" value="Genomic_DNA"/>
</dbReference>
<dbReference type="SUPFAM" id="SSF53067">
    <property type="entry name" value="Actin-like ATPase domain"/>
    <property type="match status" value="1"/>
</dbReference>
<dbReference type="InterPro" id="IPR043129">
    <property type="entry name" value="ATPase_NBD"/>
</dbReference>
<dbReference type="GO" id="GO:0009276">
    <property type="term" value="C:Gram-negative-bacterium-type cell wall"/>
    <property type="evidence" value="ECO:0007669"/>
    <property type="project" value="InterPro"/>
</dbReference>
<dbReference type="Proteomes" id="UP000013047">
    <property type="component" value="Unassembled WGS sequence"/>
</dbReference>
<dbReference type="GO" id="GO:0015627">
    <property type="term" value="C:type II protein secretion system complex"/>
    <property type="evidence" value="ECO:0007669"/>
    <property type="project" value="InterPro"/>
</dbReference>
<dbReference type="AlphaFoldDB" id="N6Z5D1"/>
<comment type="caution">
    <text evidence="2">The sequence shown here is derived from an EMBL/GenBank/DDBJ whole genome shotgun (WGS) entry which is preliminary data.</text>
</comment>
<dbReference type="Gene3D" id="3.30.420.380">
    <property type="match status" value="1"/>
</dbReference>
<keyword evidence="3" id="KW-1185">Reference proteome</keyword>
<gene>
    <name evidence="2" type="ORF">C667_23379</name>
</gene>
<dbReference type="InterPro" id="IPR024230">
    <property type="entry name" value="GspL_cyto_dom"/>
</dbReference>
<feature type="domain" description="GspL cytoplasmic actin-ATPase-like" evidence="1">
    <location>
        <begin position="21"/>
        <end position="166"/>
    </location>
</feature>
<accession>N6Z5D1</accession>
<protein>
    <submittedName>
        <fullName evidence="2">General secretion pathway protein L</fullName>
    </submittedName>
</protein>
<dbReference type="GO" id="GO:0015628">
    <property type="term" value="P:protein secretion by the type II secretion system"/>
    <property type="evidence" value="ECO:0007669"/>
    <property type="project" value="InterPro"/>
</dbReference>
<dbReference type="Pfam" id="PF05134">
    <property type="entry name" value="T2SSL"/>
    <property type="match status" value="1"/>
</dbReference>
<proteinExistence type="predicted"/>
<organism evidence="2 3">
    <name type="scientific">Thauera phenylacetica B4P</name>
    <dbReference type="NCBI Taxonomy" id="1234382"/>
    <lineage>
        <taxon>Bacteria</taxon>
        <taxon>Pseudomonadati</taxon>
        <taxon>Pseudomonadota</taxon>
        <taxon>Betaproteobacteria</taxon>
        <taxon>Rhodocyclales</taxon>
        <taxon>Zoogloeaceae</taxon>
        <taxon>Thauera</taxon>
    </lineage>
</organism>
<reference evidence="2 3" key="1">
    <citation type="submission" date="2012-09" db="EMBL/GenBank/DDBJ databases">
        <title>Draft Genome Sequences of 6 Strains from Genus Thauera.</title>
        <authorList>
            <person name="Liu B."/>
            <person name="Shapleigh J.P."/>
            <person name="Frostegard A.H."/>
        </authorList>
    </citation>
    <scope>NUCLEOTIDE SEQUENCE [LARGE SCALE GENOMIC DNA]</scope>
    <source>
        <strain evidence="2 3">B4P</strain>
    </source>
</reference>
<feature type="non-terminal residue" evidence="2">
    <location>
        <position position="1"/>
    </location>
</feature>
<evidence type="ECO:0000313" key="3">
    <source>
        <dbReference type="Proteomes" id="UP000013047"/>
    </source>
</evidence>
<evidence type="ECO:0000313" key="2">
    <source>
        <dbReference type="EMBL" id="ENO89772.1"/>
    </source>
</evidence>
<dbReference type="OrthoDB" id="8578377at2"/>